<feature type="domain" description="Peptidase S54 rhomboid" evidence="8">
    <location>
        <begin position="164"/>
        <end position="247"/>
    </location>
</feature>
<feature type="transmembrane region" description="Helical" evidence="7">
    <location>
        <begin position="12"/>
        <end position="30"/>
    </location>
</feature>
<proteinExistence type="inferred from homology"/>
<evidence type="ECO:0000256" key="1">
    <source>
        <dbReference type="ARBA" id="ARBA00004141"/>
    </source>
</evidence>
<evidence type="ECO:0000256" key="3">
    <source>
        <dbReference type="ARBA" id="ARBA00022692"/>
    </source>
</evidence>
<dbReference type="KEGG" id="ctai:NCTC12078_02131"/>
<dbReference type="InterPro" id="IPR035952">
    <property type="entry name" value="Rhomboid-like_sf"/>
</dbReference>
<keyword evidence="9" id="KW-0645">Protease</keyword>
<evidence type="ECO:0000259" key="8">
    <source>
        <dbReference type="Pfam" id="PF01694"/>
    </source>
</evidence>
<feature type="transmembrane region" description="Helical" evidence="7">
    <location>
        <begin position="172"/>
        <end position="190"/>
    </location>
</feature>
<name>A0A4U8WMK2_9FLAO</name>
<dbReference type="Pfam" id="PF01694">
    <property type="entry name" value="Rhomboid"/>
    <property type="match status" value="2"/>
</dbReference>
<keyword evidence="5 7" id="KW-1133">Transmembrane helix</keyword>
<accession>A0A4U8WMK2</accession>
<dbReference type="GO" id="GO:0004252">
    <property type="term" value="F:serine-type endopeptidase activity"/>
    <property type="evidence" value="ECO:0007669"/>
    <property type="project" value="InterPro"/>
</dbReference>
<comment type="similarity">
    <text evidence="2">Belongs to the peptidase S54 family.</text>
</comment>
<dbReference type="AlphaFoldDB" id="A0A4U8WMK2"/>
<dbReference type="InterPro" id="IPR022764">
    <property type="entry name" value="Peptidase_S54_rhomboid_dom"/>
</dbReference>
<feature type="transmembrane region" description="Helical" evidence="7">
    <location>
        <begin position="69"/>
        <end position="89"/>
    </location>
</feature>
<feature type="transmembrane region" description="Helical" evidence="7">
    <location>
        <begin position="96"/>
        <end position="117"/>
    </location>
</feature>
<dbReference type="InterPro" id="IPR050925">
    <property type="entry name" value="Rhomboid_protease_S54"/>
</dbReference>
<gene>
    <name evidence="9" type="ORF">NCTC12078_02131</name>
</gene>
<keyword evidence="4" id="KW-0378">Hydrolase</keyword>
<evidence type="ECO:0000256" key="5">
    <source>
        <dbReference type="ARBA" id="ARBA00022989"/>
    </source>
</evidence>
<evidence type="ECO:0000256" key="2">
    <source>
        <dbReference type="ARBA" id="ARBA00009045"/>
    </source>
</evidence>
<dbReference type="PANTHER" id="PTHR43731:SF14">
    <property type="entry name" value="PRESENILIN-ASSOCIATED RHOMBOID-LIKE PROTEIN, MITOCHONDRIAL"/>
    <property type="match status" value="1"/>
</dbReference>
<dbReference type="PANTHER" id="PTHR43731">
    <property type="entry name" value="RHOMBOID PROTEASE"/>
    <property type="match status" value="1"/>
</dbReference>
<protein>
    <submittedName>
        <fullName evidence="9">Intramembrane serine protease GlpG</fullName>
    </submittedName>
</protein>
<keyword evidence="6 7" id="KW-0472">Membrane</keyword>
<sequence length="256" mass="29141">MFNNIPPITKNIIILNIVVYIVTNFFLYALDNYDLYYSLAAYYPFSPNFKSWQIITHMFMHAPFKEPSGIMHILFNMFTLYSFGPILEYNLKRNKYLILYFLSGFGAFFLFNFWNFIEIQQITANLQNLGVDVSEIYRQSDINFSEQILLNNKTPEIFELSRKLLISLRSPMLGASGAIFGVVAAFATLYPDAKIGIMFIPVPIKVKILLPIIIVGSVILGVTGNVGGIAHLAHVGGAIVGYILAKIWKKHLYRFN</sequence>
<dbReference type="EMBL" id="LR215974">
    <property type="protein sequence ID" value="VFB04108.1"/>
    <property type="molecule type" value="Genomic_DNA"/>
</dbReference>
<evidence type="ECO:0000313" key="10">
    <source>
        <dbReference type="Proteomes" id="UP000290013"/>
    </source>
</evidence>
<reference evidence="9 10" key="1">
    <citation type="submission" date="2019-02" db="EMBL/GenBank/DDBJ databases">
        <authorList>
            <consortium name="Pathogen Informatics"/>
        </authorList>
    </citation>
    <scope>NUCLEOTIDE SEQUENCE [LARGE SCALE GENOMIC DNA]</scope>
    <source>
        <strain evidence="9 10">3012STDY6944375</strain>
    </source>
</reference>
<evidence type="ECO:0000256" key="7">
    <source>
        <dbReference type="SAM" id="Phobius"/>
    </source>
</evidence>
<evidence type="ECO:0000313" key="9">
    <source>
        <dbReference type="EMBL" id="VFB04108.1"/>
    </source>
</evidence>
<dbReference type="GO" id="GO:0006508">
    <property type="term" value="P:proteolysis"/>
    <property type="evidence" value="ECO:0007669"/>
    <property type="project" value="UniProtKB-KW"/>
</dbReference>
<dbReference type="Gene3D" id="1.20.1540.10">
    <property type="entry name" value="Rhomboid-like"/>
    <property type="match status" value="1"/>
</dbReference>
<feature type="domain" description="Peptidase S54 rhomboid" evidence="8">
    <location>
        <begin position="50"/>
        <end position="111"/>
    </location>
</feature>
<feature type="transmembrane region" description="Helical" evidence="7">
    <location>
        <begin position="228"/>
        <end position="245"/>
    </location>
</feature>
<organism evidence="9 10">
    <name type="scientific">Chryseobacterium taihuense</name>
    <dbReference type="NCBI Taxonomy" id="1141221"/>
    <lineage>
        <taxon>Bacteria</taxon>
        <taxon>Pseudomonadati</taxon>
        <taxon>Bacteroidota</taxon>
        <taxon>Flavobacteriia</taxon>
        <taxon>Flavobacteriales</taxon>
        <taxon>Weeksellaceae</taxon>
        <taxon>Chryseobacterium group</taxon>
        <taxon>Chryseobacterium</taxon>
    </lineage>
</organism>
<evidence type="ECO:0000256" key="6">
    <source>
        <dbReference type="ARBA" id="ARBA00023136"/>
    </source>
</evidence>
<keyword evidence="3 7" id="KW-0812">Transmembrane</keyword>
<evidence type="ECO:0000256" key="4">
    <source>
        <dbReference type="ARBA" id="ARBA00022801"/>
    </source>
</evidence>
<dbReference type="GO" id="GO:0016020">
    <property type="term" value="C:membrane"/>
    <property type="evidence" value="ECO:0007669"/>
    <property type="project" value="UniProtKB-SubCell"/>
</dbReference>
<dbReference type="SUPFAM" id="SSF144091">
    <property type="entry name" value="Rhomboid-like"/>
    <property type="match status" value="1"/>
</dbReference>
<feature type="transmembrane region" description="Helical" evidence="7">
    <location>
        <begin position="202"/>
        <end position="222"/>
    </location>
</feature>
<comment type="subcellular location">
    <subcellularLocation>
        <location evidence="1">Membrane</location>
        <topology evidence="1">Multi-pass membrane protein</topology>
    </subcellularLocation>
</comment>
<dbReference type="RefSeq" id="WP_130914483.1">
    <property type="nucleotide sequence ID" value="NZ_LR215974.1"/>
</dbReference>
<dbReference type="Proteomes" id="UP000290013">
    <property type="component" value="Chromosome"/>
</dbReference>